<dbReference type="EMBL" id="MKGL01000586">
    <property type="protein sequence ID" value="RNE97235.1"/>
    <property type="molecule type" value="Genomic_DNA"/>
</dbReference>
<dbReference type="Proteomes" id="UP000283634">
    <property type="component" value="Unassembled WGS sequence"/>
</dbReference>
<name>A0A3R7M0P1_TRYRA</name>
<dbReference type="AlphaFoldDB" id="A0A3R7M0P1"/>
<accession>A0A3R7M0P1</accession>
<organism evidence="2 3">
    <name type="scientific">Trypanosoma rangeli</name>
    <dbReference type="NCBI Taxonomy" id="5698"/>
    <lineage>
        <taxon>Eukaryota</taxon>
        <taxon>Discoba</taxon>
        <taxon>Euglenozoa</taxon>
        <taxon>Kinetoplastea</taxon>
        <taxon>Metakinetoplastina</taxon>
        <taxon>Trypanosomatida</taxon>
        <taxon>Trypanosomatidae</taxon>
        <taxon>Trypanosoma</taxon>
        <taxon>Herpetosoma</taxon>
    </lineage>
</organism>
<keyword evidence="1" id="KW-0175">Coiled coil</keyword>
<reference evidence="2 3" key="1">
    <citation type="journal article" date="2018" name="BMC Genomics">
        <title>Genomic comparison of Trypanosoma conorhini and Trypanosoma rangeli to Trypanosoma cruzi strains of high and low virulence.</title>
        <authorList>
            <person name="Bradwell K.R."/>
            <person name="Koparde V.N."/>
            <person name="Matveyev A.V."/>
            <person name="Serrano M.G."/>
            <person name="Alves J.M."/>
            <person name="Parikh H."/>
            <person name="Huang B."/>
            <person name="Lee V."/>
            <person name="Espinosa-Alvarez O."/>
            <person name="Ortiz P.A."/>
            <person name="Costa-Martins A.G."/>
            <person name="Teixeira M.M."/>
            <person name="Buck G.A."/>
        </authorList>
    </citation>
    <scope>NUCLEOTIDE SEQUENCE [LARGE SCALE GENOMIC DNA]</scope>
    <source>
        <strain evidence="2 3">AM80</strain>
    </source>
</reference>
<evidence type="ECO:0000256" key="1">
    <source>
        <dbReference type="SAM" id="Coils"/>
    </source>
</evidence>
<dbReference type="GeneID" id="40333349"/>
<dbReference type="OrthoDB" id="10257567at2759"/>
<feature type="coiled-coil region" evidence="1">
    <location>
        <begin position="39"/>
        <end position="66"/>
    </location>
</feature>
<comment type="caution">
    <text evidence="2">The sequence shown here is derived from an EMBL/GenBank/DDBJ whole genome shotgun (WGS) entry which is preliminary data.</text>
</comment>
<keyword evidence="3" id="KW-1185">Reference proteome</keyword>
<evidence type="ECO:0000313" key="3">
    <source>
        <dbReference type="Proteomes" id="UP000283634"/>
    </source>
</evidence>
<dbReference type="RefSeq" id="XP_029234022.1">
    <property type="nucleotide sequence ID" value="XM_029386098.1"/>
</dbReference>
<proteinExistence type="predicted"/>
<evidence type="ECO:0000313" key="2">
    <source>
        <dbReference type="EMBL" id="RNE97235.1"/>
    </source>
</evidence>
<gene>
    <name evidence="2" type="ORF">TraAM80_09416</name>
</gene>
<protein>
    <submittedName>
        <fullName evidence="2">Uncharacterized protein</fullName>
    </submittedName>
</protein>
<sequence>MLRTFVGDMETMLEDVEKVEACEVPEAEVHALDVELRVLKDQEVTIERLRLQLAEAEASATRHAEQDPRGDGGWVPYSFGWRAAGEVRATARAQWGRGNTGFVKPCAGITLLHRGGGNLTKPRCGTAGN</sequence>